<name>A0A6J6Z9P9_9ZZZZ</name>
<sequence length="206" mass="21814">MTRLAVVPAALILHASLPVNSARQLIALAKANPGQVTFGSAGVGSGSHLSGELFKLTAGVNLLHVPYKGSSQVTTALLSGEVMVAITNPISSMPHVKAGRIRNLGVTSLQRWPLFADYPTLNESGVPGYELLIWNGIVVRAGTPQPIIERLHRELIRAANQPEIVSNLAADGSRAMVLAPEAFGAYLRDEIAKWGRVTKAAGIRAE</sequence>
<dbReference type="Gene3D" id="3.40.190.10">
    <property type="entry name" value="Periplasmic binding protein-like II"/>
    <property type="match status" value="1"/>
</dbReference>
<gene>
    <name evidence="1" type="ORF">UFOPK3037_01753</name>
</gene>
<dbReference type="Gene3D" id="3.40.190.150">
    <property type="entry name" value="Bordetella uptake gene, domain 1"/>
    <property type="match status" value="1"/>
</dbReference>
<dbReference type="PANTHER" id="PTHR42928:SF5">
    <property type="entry name" value="BLR1237 PROTEIN"/>
    <property type="match status" value="1"/>
</dbReference>
<dbReference type="PANTHER" id="PTHR42928">
    <property type="entry name" value="TRICARBOXYLATE-BINDING PROTEIN"/>
    <property type="match status" value="1"/>
</dbReference>
<protein>
    <submittedName>
        <fullName evidence="1">Unannotated protein</fullName>
    </submittedName>
</protein>
<dbReference type="InterPro" id="IPR042100">
    <property type="entry name" value="Bug_dom1"/>
</dbReference>
<dbReference type="AlphaFoldDB" id="A0A6J6Z9P9"/>
<dbReference type="Pfam" id="PF03401">
    <property type="entry name" value="TctC"/>
    <property type="match status" value="1"/>
</dbReference>
<accession>A0A6J6Z9P9</accession>
<dbReference type="InterPro" id="IPR005064">
    <property type="entry name" value="BUG"/>
</dbReference>
<organism evidence="1">
    <name type="scientific">freshwater metagenome</name>
    <dbReference type="NCBI Taxonomy" id="449393"/>
    <lineage>
        <taxon>unclassified sequences</taxon>
        <taxon>metagenomes</taxon>
        <taxon>ecological metagenomes</taxon>
    </lineage>
</organism>
<dbReference type="SUPFAM" id="SSF53850">
    <property type="entry name" value="Periplasmic binding protein-like II"/>
    <property type="match status" value="1"/>
</dbReference>
<reference evidence="1" key="1">
    <citation type="submission" date="2020-05" db="EMBL/GenBank/DDBJ databases">
        <authorList>
            <person name="Chiriac C."/>
            <person name="Salcher M."/>
            <person name="Ghai R."/>
            <person name="Kavagutti S V."/>
        </authorList>
    </citation>
    <scope>NUCLEOTIDE SEQUENCE</scope>
</reference>
<dbReference type="EMBL" id="CAFAAO010000050">
    <property type="protein sequence ID" value="CAB4817123.1"/>
    <property type="molecule type" value="Genomic_DNA"/>
</dbReference>
<proteinExistence type="predicted"/>
<evidence type="ECO:0000313" key="1">
    <source>
        <dbReference type="EMBL" id="CAB4817123.1"/>
    </source>
</evidence>